<protein>
    <recommendedName>
        <fullName evidence="3">Secreted protein</fullName>
    </recommendedName>
</protein>
<dbReference type="RefSeq" id="WP_237230680.1">
    <property type="nucleotide sequence ID" value="NZ_JAKKDV010000002.1"/>
</dbReference>
<comment type="caution">
    <text evidence="1">The sequence shown here is derived from an EMBL/GenBank/DDBJ whole genome shotgun (WGS) entry which is preliminary data.</text>
</comment>
<evidence type="ECO:0000313" key="1">
    <source>
        <dbReference type="EMBL" id="MCF7559995.1"/>
    </source>
</evidence>
<evidence type="ECO:0008006" key="3">
    <source>
        <dbReference type="Google" id="ProtNLM"/>
    </source>
</evidence>
<proteinExistence type="predicted"/>
<gene>
    <name evidence="1" type="ORF">L3X39_05040</name>
</gene>
<evidence type="ECO:0000313" key="2">
    <source>
        <dbReference type="Proteomes" id="UP001200022"/>
    </source>
</evidence>
<dbReference type="EMBL" id="JAKKDV010000002">
    <property type="protein sequence ID" value="MCF7559995.1"/>
    <property type="molecule type" value="Genomic_DNA"/>
</dbReference>
<keyword evidence="2" id="KW-1185">Reference proteome</keyword>
<dbReference type="Proteomes" id="UP001200022">
    <property type="component" value="Unassembled WGS sequence"/>
</dbReference>
<accession>A0ABS9IH96</accession>
<name>A0ABS9IH96_9FLAO</name>
<sequence>MKLKKLMRLIVLIFFILLCTVVPFPINFNRKDKLPTYTIEQIDEKQDDEDTDDTYEVT</sequence>
<organism evidence="1 2">
    <name type="scientific">Flaviramulus multivorans</name>
    <dbReference type="NCBI Taxonomy" id="1304750"/>
    <lineage>
        <taxon>Bacteria</taxon>
        <taxon>Pseudomonadati</taxon>
        <taxon>Bacteroidota</taxon>
        <taxon>Flavobacteriia</taxon>
        <taxon>Flavobacteriales</taxon>
        <taxon>Flavobacteriaceae</taxon>
        <taxon>Flaviramulus</taxon>
    </lineage>
</organism>
<reference evidence="1 2" key="1">
    <citation type="submission" date="2022-01" db="EMBL/GenBank/DDBJ databases">
        <title>Draft genome sequence of Sabulilitoribacter multivorans KCTC 32326.</title>
        <authorList>
            <person name="Oh J.-S."/>
        </authorList>
    </citation>
    <scope>NUCLEOTIDE SEQUENCE [LARGE SCALE GENOMIC DNA]</scope>
    <source>
        <strain evidence="1 2">M-M16</strain>
    </source>
</reference>